<protein>
    <recommendedName>
        <fullName evidence="7">Aminoacyl-tRNA synthetase class Ia domain-containing protein</fullName>
    </recommendedName>
</protein>
<evidence type="ECO:0000256" key="4">
    <source>
        <dbReference type="ARBA" id="ARBA00022917"/>
    </source>
</evidence>
<evidence type="ECO:0000256" key="3">
    <source>
        <dbReference type="ARBA" id="ARBA00022840"/>
    </source>
</evidence>
<dbReference type="EMBL" id="BARV01030309">
    <property type="protein sequence ID" value="GAI39860.1"/>
    <property type="molecule type" value="Genomic_DNA"/>
</dbReference>
<reference evidence="8" key="1">
    <citation type="journal article" date="2014" name="Front. Microbiol.">
        <title>High frequency of phylogenetically diverse reductive dehalogenase-homologous genes in deep subseafloor sedimentary metagenomes.</title>
        <authorList>
            <person name="Kawai M."/>
            <person name="Futagami T."/>
            <person name="Toyoda A."/>
            <person name="Takaki Y."/>
            <person name="Nishi S."/>
            <person name="Hori S."/>
            <person name="Arai W."/>
            <person name="Tsubouchi T."/>
            <person name="Morono Y."/>
            <person name="Uchiyama I."/>
            <person name="Ito T."/>
            <person name="Fujiyama A."/>
            <person name="Inagaki F."/>
            <person name="Takami H."/>
        </authorList>
    </citation>
    <scope>NUCLEOTIDE SEQUENCE</scope>
    <source>
        <strain evidence="8">Expedition CK06-06</strain>
    </source>
</reference>
<dbReference type="AlphaFoldDB" id="X1PLB7"/>
<keyword evidence="1" id="KW-0436">Ligase</keyword>
<dbReference type="PANTHER" id="PTHR42780">
    <property type="entry name" value="SOLEUCYL-TRNA SYNTHETASE"/>
    <property type="match status" value="1"/>
</dbReference>
<feature type="non-terminal residue" evidence="8">
    <location>
        <position position="255"/>
    </location>
</feature>
<dbReference type="Pfam" id="PF00133">
    <property type="entry name" value="tRNA-synt_1"/>
    <property type="match status" value="1"/>
</dbReference>
<evidence type="ECO:0000256" key="1">
    <source>
        <dbReference type="ARBA" id="ARBA00022598"/>
    </source>
</evidence>
<organism evidence="8">
    <name type="scientific">marine sediment metagenome</name>
    <dbReference type="NCBI Taxonomy" id="412755"/>
    <lineage>
        <taxon>unclassified sequences</taxon>
        <taxon>metagenomes</taxon>
        <taxon>ecological metagenomes</taxon>
    </lineage>
</organism>
<dbReference type="PANTHER" id="PTHR42780:SF1">
    <property type="entry name" value="ISOLEUCINE--TRNA LIGASE, CYTOPLASMIC"/>
    <property type="match status" value="1"/>
</dbReference>
<keyword evidence="5" id="KW-0030">Aminoacyl-tRNA synthetase</keyword>
<proteinExistence type="predicted"/>
<sequence>IDKKHLNKSILIISHGDPLWILKGASQGFTNKKIVAKKKALWIDPGQLRPLELKKLPFDKNGNLDLHRPFIDKIIFPCSCGGQMKRISEVFDCWFESGSMPYGQWHYPFANKKLVEKTFPADFIAEGIDQTRGWFYTLHVLATALTLKGSVTPKLGTNQPAFKNVIVNGLILGEDGKKLSKRLKNYTPPEIIFEQYGADALRYFLLTSTPMGEDYIVSEKRIAETFRRTILTLWNSFTFLNTYTDTECLAPKLVQ</sequence>
<comment type="catalytic activity">
    <reaction evidence="6">
        <text>tRNA(Ile) + L-isoleucine + ATP = L-isoleucyl-tRNA(Ile) + AMP + diphosphate</text>
        <dbReference type="Rhea" id="RHEA:11060"/>
        <dbReference type="Rhea" id="RHEA-COMP:9666"/>
        <dbReference type="Rhea" id="RHEA-COMP:9695"/>
        <dbReference type="ChEBI" id="CHEBI:30616"/>
        <dbReference type="ChEBI" id="CHEBI:33019"/>
        <dbReference type="ChEBI" id="CHEBI:58045"/>
        <dbReference type="ChEBI" id="CHEBI:78442"/>
        <dbReference type="ChEBI" id="CHEBI:78528"/>
        <dbReference type="ChEBI" id="CHEBI:456215"/>
        <dbReference type="EC" id="6.1.1.5"/>
    </reaction>
</comment>
<dbReference type="PRINTS" id="PR00984">
    <property type="entry name" value="TRNASYNTHILE"/>
</dbReference>
<keyword evidence="4" id="KW-0648">Protein biosynthesis</keyword>
<evidence type="ECO:0000256" key="5">
    <source>
        <dbReference type="ARBA" id="ARBA00023146"/>
    </source>
</evidence>
<evidence type="ECO:0000256" key="2">
    <source>
        <dbReference type="ARBA" id="ARBA00022741"/>
    </source>
</evidence>
<dbReference type="Gene3D" id="3.40.50.620">
    <property type="entry name" value="HUPs"/>
    <property type="match status" value="1"/>
</dbReference>
<dbReference type="InterPro" id="IPR023586">
    <property type="entry name" value="Ile-tRNA-ligase_type2"/>
</dbReference>
<evidence type="ECO:0000256" key="6">
    <source>
        <dbReference type="ARBA" id="ARBA00048359"/>
    </source>
</evidence>
<keyword evidence="3" id="KW-0067">ATP-binding</keyword>
<name>X1PLB7_9ZZZZ</name>
<dbReference type="GO" id="GO:0005524">
    <property type="term" value="F:ATP binding"/>
    <property type="evidence" value="ECO:0007669"/>
    <property type="project" value="UniProtKB-KW"/>
</dbReference>
<dbReference type="GO" id="GO:0004822">
    <property type="term" value="F:isoleucine-tRNA ligase activity"/>
    <property type="evidence" value="ECO:0007669"/>
    <property type="project" value="UniProtKB-EC"/>
</dbReference>
<keyword evidence="2" id="KW-0547">Nucleotide-binding</keyword>
<feature type="non-terminal residue" evidence="8">
    <location>
        <position position="1"/>
    </location>
</feature>
<dbReference type="InterPro" id="IPR002301">
    <property type="entry name" value="Ile-tRNA-ligase"/>
</dbReference>
<comment type="caution">
    <text evidence="8">The sequence shown here is derived from an EMBL/GenBank/DDBJ whole genome shotgun (WGS) entry which is preliminary data.</text>
</comment>
<gene>
    <name evidence="8" type="ORF">S06H3_48158</name>
</gene>
<feature type="domain" description="Aminoacyl-tRNA synthetase class Ia" evidence="7">
    <location>
        <begin position="65"/>
        <end position="214"/>
    </location>
</feature>
<dbReference type="InterPro" id="IPR002300">
    <property type="entry name" value="aa-tRNA-synth_Ia"/>
</dbReference>
<evidence type="ECO:0000313" key="8">
    <source>
        <dbReference type="EMBL" id="GAI39860.1"/>
    </source>
</evidence>
<evidence type="ECO:0000259" key="7">
    <source>
        <dbReference type="Pfam" id="PF00133"/>
    </source>
</evidence>
<dbReference type="GO" id="GO:0006428">
    <property type="term" value="P:isoleucyl-tRNA aminoacylation"/>
    <property type="evidence" value="ECO:0007669"/>
    <property type="project" value="InterPro"/>
</dbReference>
<dbReference type="SUPFAM" id="SSF52374">
    <property type="entry name" value="Nucleotidylyl transferase"/>
    <property type="match status" value="1"/>
</dbReference>
<accession>X1PLB7</accession>
<dbReference type="InterPro" id="IPR014729">
    <property type="entry name" value="Rossmann-like_a/b/a_fold"/>
</dbReference>